<dbReference type="InterPro" id="IPR013216">
    <property type="entry name" value="Methyltransf_11"/>
</dbReference>
<name>A0A0F9NE14_9ZZZZ</name>
<protein>
    <recommendedName>
        <fullName evidence="1">Methyltransferase type 11 domain-containing protein</fullName>
    </recommendedName>
</protein>
<evidence type="ECO:0000259" key="1">
    <source>
        <dbReference type="Pfam" id="PF08241"/>
    </source>
</evidence>
<reference evidence="2" key="1">
    <citation type="journal article" date="2015" name="Nature">
        <title>Complex archaea that bridge the gap between prokaryotes and eukaryotes.</title>
        <authorList>
            <person name="Spang A."/>
            <person name="Saw J.H."/>
            <person name="Jorgensen S.L."/>
            <person name="Zaremba-Niedzwiedzka K."/>
            <person name="Martijn J."/>
            <person name="Lind A.E."/>
            <person name="van Eijk R."/>
            <person name="Schleper C."/>
            <person name="Guy L."/>
            <person name="Ettema T.J."/>
        </authorList>
    </citation>
    <scope>NUCLEOTIDE SEQUENCE</scope>
</reference>
<comment type="caution">
    <text evidence="2">The sequence shown here is derived from an EMBL/GenBank/DDBJ whole genome shotgun (WGS) entry which is preliminary data.</text>
</comment>
<evidence type="ECO:0000313" key="2">
    <source>
        <dbReference type="EMBL" id="KKN17735.1"/>
    </source>
</evidence>
<dbReference type="Gene3D" id="3.40.50.150">
    <property type="entry name" value="Vaccinia Virus protein VP39"/>
    <property type="match status" value="1"/>
</dbReference>
<proteinExistence type="predicted"/>
<accession>A0A0F9NE14</accession>
<dbReference type="InterPro" id="IPR029063">
    <property type="entry name" value="SAM-dependent_MTases_sf"/>
</dbReference>
<gene>
    <name evidence="2" type="ORF">LCGC14_0962730</name>
</gene>
<dbReference type="EMBL" id="LAZR01003493">
    <property type="protein sequence ID" value="KKN17735.1"/>
    <property type="molecule type" value="Genomic_DNA"/>
</dbReference>
<dbReference type="Pfam" id="PF08241">
    <property type="entry name" value="Methyltransf_11"/>
    <property type="match status" value="1"/>
</dbReference>
<sequence length="258" mass="29019">MTTEEAGDLVDATKWYHAWEIVPGVHTPGRCPVDPKEVLDLYGVPERLDGLRALDIGAWDGAYSFELERRGAEVVSLDIKDPNETGYNTAKKILGSKCQHVRCSVYNLGPDRVLWANTNGIPPDVEKCGLIHADYFDLVLYLGVFYHLTNPMLAWERIKSVMKPDATLYFEGLVFDCAWLSDLRLMHRREQIEAVRDLPIAYFAEGEYAYDGENWYVPTTTCLYGWLVAAGYRVVNMGVAPNASRVYGAAKIQGKSMN</sequence>
<dbReference type="AlphaFoldDB" id="A0A0F9NE14"/>
<dbReference type="CDD" id="cd02440">
    <property type="entry name" value="AdoMet_MTases"/>
    <property type="match status" value="1"/>
</dbReference>
<organism evidence="2">
    <name type="scientific">marine sediment metagenome</name>
    <dbReference type="NCBI Taxonomy" id="412755"/>
    <lineage>
        <taxon>unclassified sequences</taxon>
        <taxon>metagenomes</taxon>
        <taxon>ecological metagenomes</taxon>
    </lineage>
</organism>
<feature type="domain" description="Methyltransferase type 11" evidence="1">
    <location>
        <begin position="54"/>
        <end position="170"/>
    </location>
</feature>
<dbReference type="SUPFAM" id="SSF53335">
    <property type="entry name" value="S-adenosyl-L-methionine-dependent methyltransferases"/>
    <property type="match status" value="1"/>
</dbReference>